<dbReference type="SUPFAM" id="SSF53474">
    <property type="entry name" value="alpha/beta-Hydrolases"/>
    <property type="match status" value="1"/>
</dbReference>
<dbReference type="OrthoDB" id="6846267at2759"/>
<sequence>MPPSDVPTGKTRLTVKGLGVVEGLSFPKEVVQFSGIPYGVLSKRWTRSRLNTSWPDDFHNGTKLGCSAPNPPEYNVGGDILVPVAPVAHFDDPVEDELNCLVMNITTPPIEPGKKIPVMVYIHGGSFLYGGANLPVFDGVNFVTYALDRATPVVAVNFNYRVGLGGFLASAAIKADLERDGFEGVGNFGLHDQQVALHWVNRYISSFGGDPENVTIYGESAGGMSVSHQVAARDPAPFHRAIAMSGHLNTIPTWSLEHHEKHYRALLTHLGIDPASPTALDQLRSVPEETVSAATLPVAGIFVATGNPCDDGVFHAIRPSPDNIGSPPAWLKGYMVSDVYDEGMIFNESFSEDDFSSVRNAMISRLGEDSTDVILGLYGITPELTKEKFVSKMEEMSGDSTFVSHNWIAAHRSKVPQTFGYHFDQTCAHESPLKGLAYHALDLLYLFLNFDEHFTEEQRKMARVMANHFLDFAHGKDPWPRISEGASWMRYGPNESCKVVTEAEDEEVRKYSRMQKIIDLGVYEKFVLAVDEIAVKRHRMGTFEWKPDPIA</sequence>
<organism evidence="5 6">
    <name type="scientific">Thelonectria olida</name>
    <dbReference type="NCBI Taxonomy" id="1576542"/>
    <lineage>
        <taxon>Eukaryota</taxon>
        <taxon>Fungi</taxon>
        <taxon>Dikarya</taxon>
        <taxon>Ascomycota</taxon>
        <taxon>Pezizomycotina</taxon>
        <taxon>Sordariomycetes</taxon>
        <taxon>Hypocreomycetidae</taxon>
        <taxon>Hypocreales</taxon>
        <taxon>Nectriaceae</taxon>
        <taxon>Thelonectria</taxon>
    </lineage>
</organism>
<dbReference type="PROSITE" id="PS00122">
    <property type="entry name" value="CARBOXYLESTERASE_B_1"/>
    <property type="match status" value="1"/>
</dbReference>
<protein>
    <recommendedName>
        <fullName evidence="3">Carboxylic ester hydrolase</fullName>
        <ecNumber evidence="3">3.1.1.-</ecNumber>
    </recommendedName>
</protein>
<comment type="similarity">
    <text evidence="1 3">Belongs to the type-B carboxylesterase/lipase family.</text>
</comment>
<dbReference type="AlphaFoldDB" id="A0A9P8W4S0"/>
<keyword evidence="6" id="KW-1185">Reference proteome</keyword>
<reference evidence="5 6" key="1">
    <citation type="journal article" date="2021" name="Nat. Commun.">
        <title>Genetic determinants of endophytism in the Arabidopsis root mycobiome.</title>
        <authorList>
            <person name="Mesny F."/>
            <person name="Miyauchi S."/>
            <person name="Thiergart T."/>
            <person name="Pickel B."/>
            <person name="Atanasova L."/>
            <person name="Karlsson M."/>
            <person name="Huettel B."/>
            <person name="Barry K.W."/>
            <person name="Haridas S."/>
            <person name="Chen C."/>
            <person name="Bauer D."/>
            <person name="Andreopoulos W."/>
            <person name="Pangilinan J."/>
            <person name="LaButti K."/>
            <person name="Riley R."/>
            <person name="Lipzen A."/>
            <person name="Clum A."/>
            <person name="Drula E."/>
            <person name="Henrissat B."/>
            <person name="Kohler A."/>
            <person name="Grigoriev I.V."/>
            <person name="Martin F.M."/>
            <person name="Hacquard S."/>
        </authorList>
    </citation>
    <scope>NUCLEOTIDE SEQUENCE [LARGE SCALE GENOMIC DNA]</scope>
    <source>
        <strain evidence="5 6">MPI-CAGE-CH-0241</strain>
    </source>
</reference>
<dbReference type="InterPro" id="IPR019826">
    <property type="entry name" value="Carboxylesterase_B_AS"/>
</dbReference>
<evidence type="ECO:0000313" key="5">
    <source>
        <dbReference type="EMBL" id="KAH6887436.1"/>
    </source>
</evidence>
<evidence type="ECO:0000259" key="4">
    <source>
        <dbReference type="Pfam" id="PF00135"/>
    </source>
</evidence>
<dbReference type="Gene3D" id="3.40.50.1820">
    <property type="entry name" value="alpha/beta hydrolase"/>
    <property type="match status" value="1"/>
</dbReference>
<evidence type="ECO:0000256" key="2">
    <source>
        <dbReference type="ARBA" id="ARBA00022801"/>
    </source>
</evidence>
<gene>
    <name evidence="5" type="ORF">B0T10DRAFT_574420</name>
</gene>
<evidence type="ECO:0000256" key="1">
    <source>
        <dbReference type="ARBA" id="ARBA00005964"/>
    </source>
</evidence>
<proteinExistence type="inferred from homology"/>
<dbReference type="PANTHER" id="PTHR43142">
    <property type="entry name" value="CARBOXYLIC ESTER HYDROLASE"/>
    <property type="match status" value="1"/>
</dbReference>
<dbReference type="EC" id="3.1.1.-" evidence="3"/>
<dbReference type="Pfam" id="PF00135">
    <property type="entry name" value="COesterase"/>
    <property type="match status" value="1"/>
</dbReference>
<comment type="caution">
    <text evidence="5">The sequence shown here is derived from an EMBL/GenBank/DDBJ whole genome shotgun (WGS) entry which is preliminary data.</text>
</comment>
<dbReference type="GO" id="GO:0016787">
    <property type="term" value="F:hydrolase activity"/>
    <property type="evidence" value="ECO:0007669"/>
    <property type="project" value="UniProtKB-KW"/>
</dbReference>
<dbReference type="InterPro" id="IPR002018">
    <property type="entry name" value="CarbesteraseB"/>
</dbReference>
<evidence type="ECO:0000256" key="3">
    <source>
        <dbReference type="RuleBase" id="RU361235"/>
    </source>
</evidence>
<keyword evidence="2 3" id="KW-0378">Hydrolase</keyword>
<accession>A0A9P8W4S0</accession>
<evidence type="ECO:0000313" key="6">
    <source>
        <dbReference type="Proteomes" id="UP000777438"/>
    </source>
</evidence>
<dbReference type="Proteomes" id="UP000777438">
    <property type="component" value="Unassembled WGS sequence"/>
</dbReference>
<feature type="domain" description="Carboxylesterase type B" evidence="4">
    <location>
        <begin position="17"/>
        <end position="499"/>
    </location>
</feature>
<dbReference type="PANTHER" id="PTHR43142:SF11">
    <property type="entry name" value="CARBOXYLIC ESTER HYDROLASE"/>
    <property type="match status" value="1"/>
</dbReference>
<dbReference type="InterPro" id="IPR029058">
    <property type="entry name" value="AB_hydrolase_fold"/>
</dbReference>
<dbReference type="EMBL" id="JAGPYM010000014">
    <property type="protein sequence ID" value="KAH6887436.1"/>
    <property type="molecule type" value="Genomic_DNA"/>
</dbReference>
<name>A0A9P8W4S0_9HYPO</name>